<dbReference type="Pfam" id="PF01507">
    <property type="entry name" value="PAPS_reduct"/>
    <property type="match status" value="1"/>
</dbReference>
<evidence type="ECO:0000313" key="4">
    <source>
        <dbReference type="Proteomes" id="UP001451606"/>
    </source>
</evidence>
<feature type="domain" description="Phosphoadenosine phosphosulphate reductase" evidence="2">
    <location>
        <begin position="27"/>
        <end position="220"/>
    </location>
</feature>
<accession>A0AAX4NHI9</accession>
<dbReference type="PANTHER" id="PTHR43196:SF1">
    <property type="entry name" value="SULFATE ADENYLYLTRANSFERASE SUBUNIT 2"/>
    <property type="match status" value="1"/>
</dbReference>
<dbReference type="SUPFAM" id="SSF52402">
    <property type="entry name" value="Adenine nucleotide alpha hydrolases-like"/>
    <property type="match status" value="1"/>
</dbReference>
<keyword evidence="4" id="KW-1185">Reference proteome</keyword>
<dbReference type="InterPro" id="IPR014729">
    <property type="entry name" value="Rossmann-like_a/b/a_fold"/>
</dbReference>
<dbReference type="InterPro" id="IPR002500">
    <property type="entry name" value="PAPS_reduct_dom"/>
</dbReference>
<dbReference type="PANTHER" id="PTHR43196">
    <property type="entry name" value="SULFATE ADENYLYLTRANSFERASE SUBUNIT 2"/>
    <property type="match status" value="1"/>
</dbReference>
<dbReference type="InterPro" id="IPR050128">
    <property type="entry name" value="Sulfate_adenylyltrnsfr_sub2"/>
</dbReference>
<dbReference type="AlphaFoldDB" id="A0AAX4NHI9"/>
<sequence>MIELELDSKISIGNIIIKDALGRFKSPVVVWSAGKDSTVVLDMVMKVAADNGMKVPPVLFIDHGDHFQETWDMLNKYAKEWGLKLVIAKNERVINAVKDGMISMSEIGNDNAMEARKIGFNGDSFPYSLDTDVGNHLLKTVAMNQTIRRYGFDALFTGIRWDENAARSTERFLSQRENPPHVRVHPILTFREKDIWDYIFRFKLPIHPKYKEGYRSIDGIRDSTKTSDKPAWEQDLEGTKERAGRSQDKEGMMEKLRKMGYM</sequence>
<dbReference type="EMBL" id="CP133772">
    <property type="protein sequence ID" value="WYY00190.1"/>
    <property type="molecule type" value="Genomic_DNA"/>
</dbReference>
<dbReference type="Gene3D" id="3.40.50.620">
    <property type="entry name" value="HUPs"/>
    <property type="match status" value="1"/>
</dbReference>
<organism evidence="3 4">
    <name type="scientific">Oxyplasma meridianum</name>
    <dbReference type="NCBI Taxonomy" id="3073602"/>
    <lineage>
        <taxon>Archaea</taxon>
        <taxon>Methanobacteriati</taxon>
        <taxon>Thermoplasmatota</taxon>
        <taxon>Thermoplasmata</taxon>
        <taxon>Thermoplasmatales</taxon>
        <taxon>Thermoplasmataceae</taxon>
        <taxon>Oxyplasma</taxon>
    </lineage>
</organism>
<feature type="region of interest" description="Disordered" evidence="1">
    <location>
        <begin position="219"/>
        <end position="262"/>
    </location>
</feature>
<dbReference type="GeneID" id="95967478"/>
<gene>
    <name evidence="3" type="ORF">OXIME_000747</name>
</gene>
<dbReference type="RefSeq" id="WP_393972140.1">
    <property type="nucleotide sequence ID" value="NZ_CP133772.1"/>
</dbReference>
<evidence type="ECO:0000256" key="1">
    <source>
        <dbReference type="SAM" id="MobiDB-lite"/>
    </source>
</evidence>
<dbReference type="GO" id="GO:0003824">
    <property type="term" value="F:catalytic activity"/>
    <property type="evidence" value="ECO:0007669"/>
    <property type="project" value="InterPro"/>
</dbReference>
<evidence type="ECO:0000259" key="2">
    <source>
        <dbReference type="Pfam" id="PF01507"/>
    </source>
</evidence>
<evidence type="ECO:0000313" key="3">
    <source>
        <dbReference type="EMBL" id="WYY00190.1"/>
    </source>
</evidence>
<name>A0AAX4NHI9_9ARCH</name>
<reference evidence="3 4" key="1">
    <citation type="submission" date="2023-09" db="EMBL/GenBank/DDBJ databases">
        <authorList>
            <person name="Golyshina O.V."/>
            <person name="Lunev E.A."/>
            <person name="Bargiela R."/>
            <person name="Gaines M.C."/>
            <person name="Daum B."/>
            <person name="Bale N.J."/>
            <person name="Koenen M."/>
            <person name="Sinninghe Damst J.S."/>
            <person name="Yakimov M."/>
            <person name="Golyshin P.N."/>
        </authorList>
    </citation>
    <scope>NUCLEOTIDE SEQUENCE [LARGE SCALE GENOMIC DNA]</scope>
    <source>
        <strain evidence="3 4">M1</strain>
    </source>
</reference>
<dbReference type="Proteomes" id="UP001451606">
    <property type="component" value="Chromosome"/>
</dbReference>
<protein>
    <submittedName>
        <fullName evidence="3">Phosphoadenosine phosphosulfate reductase family protein</fullName>
    </submittedName>
</protein>
<dbReference type="KEGG" id="omr:OXIME_000747"/>
<proteinExistence type="predicted"/>